<keyword evidence="2" id="KW-1185">Reference proteome</keyword>
<dbReference type="EMBL" id="JAMDMX010000090">
    <property type="protein sequence ID" value="MCY9696177.1"/>
    <property type="molecule type" value="Genomic_DNA"/>
</dbReference>
<proteinExistence type="predicted"/>
<comment type="caution">
    <text evidence="1">The sequence shown here is derived from an EMBL/GenBank/DDBJ whole genome shotgun (WGS) entry which is preliminary data.</text>
</comment>
<evidence type="ECO:0000313" key="2">
    <source>
        <dbReference type="Proteomes" id="UP001527099"/>
    </source>
</evidence>
<evidence type="ECO:0000313" key="1">
    <source>
        <dbReference type="EMBL" id="MCY9696177.1"/>
    </source>
</evidence>
<gene>
    <name evidence="1" type="ORF">M5X19_25235</name>
</gene>
<organism evidence="1 2">
    <name type="scientific">Paenibacillus alginolyticus</name>
    <dbReference type="NCBI Taxonomy" id="59839"/>
    <lineage>
        <taxon>Bacteria</taxon>
        <taxon>Bacillati</taxon>
        <taxon>Bacillota</taxon>
        <taxon>Bacilli</taxon>
        <taxon>Bacillales</taxon>
        <taxon>Paenibacillaceae</taxon>
        <taxon>Paenibacillus</taxon>
    </lineage>
</organism>
<dbReference type="RefSeq" id="WP_268617342.1">
    <property type="nucleotide sequence ID" value="NZ_JAMDMX010000090.1"/>
</dbReference>
<reference evidence="1 2" key="1">
    <citation type="submission" date="2022-05" db="EMBL/GenBank/DDBJ databases">
        <title>Genome Sequencing of Bee-Associated Microbes.</title>
        <authorList>
            <person name="Dunlap C."/>
        </authorList>
    </citation>
    <scope>NUCLEOTIDE SEQUENCE [LARGE SCALE GENOMIC DNA]</scope>
    <source>
        <strain evidence="1 2">NRRL B-14421</strain>
    </source>
</reference>
<protein>
    <submittedName>
        <fullName evidence="1">Uncharacterized protein</fullName>
    </submittedName>
</protein>
<accession>A0ABT4GJ00</accession>
<sequence>MLNSYSLEKLMQFQQHEIQEQARHAWKWANIKESKPDNLQLTRILPQTNLACCPACC</sequence>
<dbReference type="Proteomes" id="UP001527099">
    <property type="component" value="Unassembled WGS sequence"/>
</dbReference>
<name>A0ABT4GJ00_9BACL</name>